<dbReference type="GO" id="GO:0000422">
    <property type="term" value="P:autophagy of mitochondrion"/>
    <property type="evidence" value="ECO:0007669"/>
    <property type="project" value="TreeGrafter"/>
</dbReference>
<evidence type="ECO:0000256" key="3">
    <source>
        <dbReference type="ARBA" id="ARBA00009714"/>
    </source>
</evidence>
<evidence type="ECO:0000256" key="8">
    <source>
        <dbReference type="ARBA" id="ARBA00023055"/>
    </source>
</evidence>
<feature type="region of interest" description="Disordered" evidence="12">
    <location>
        <begin position="1399"/>
        <end position="1427"/>
    </location>
</feature>
<keyword evidence="6" id="KW-0256">Endoplasmic reticulum</keyword>
<dbReference type="InterPro" id="IPR026849">
    <property type="entry name" value="ATG2"/>
</dbReference>
<keyword evidence="8" id="KW-0445">Lipid transport</keyword>
<organism evidence="13 14">
    <name type="scientific">Owenia fusiformis</name>
    <name type="common">Polychaete worm</name>
    <dbReference type="NCBI Taxonomy" id="6347"/>
    <lineage>
        <taxon>Eukaryota</taxon>
        <taxon>Metazoa</taxon>
        <taxon>Spiralia</taxon>
        <taxon>Lophotrochozoa</taxon>
        <taxon>Annelida</taxon>
        <taxon>Polychaeta</taxon>
        <taxon>Sedentaria</taxon>
        <taxon>Canalipalpata</taxon>
        <taxon>Sabellida</taxon>
        <taxon>Oweniida</taxon>
        <taxon>Oweniidae</taxon>
        <taxon>Owenia</taxon>
    </lineage>
</organism>
<proteinExistence type="inferred from homology"/>
<dbReference type="EMBL" id="CAIIXF020000008">
    <property type="protein sequence ID" value="CAH1792670.1"/>
    <property type="molecule type" value="Genomic_DNA"/>
</dbReference>
<dbReference type="GO" id="GO:0034045">
    <property type="term" value="C:phagophore assembly site membrane"/>
    <property type="evidence" value="ECO:0007669"/>
    <property type="project" value="UniProtKB-SubCell"/>
</dbReference>
<evidence type="ECO:0000256" key="12">
    <source>
        <dbReference type="SAM" id="MobiDB-lite"/>
    </source>
</evidence>
<accession>A0A8S4PH68</accession>
<feature type="compositionally biased region" description="Polar residues" evidence="12">
    <location>
        <begin position="1476"/>
        <end position="1502"/>
    </location>
</feature>
<evidence type="ECO:0000256" key="7">
    <source>
        <dbReference type="ARBA" id="ARBA00023006"/>
    </source>
</evidence>
<feature type="region of interest" description="Disordered" evidence="12">
    <location>
        <begin position="1473"/>
        <end position="1506"/>
    </location>
</feature>
<feature type="compositionally biased region" description="Low complexity" evidence="12">
    <location>
        <begin position="453"/>
        <end position="480"/>
    </location>
</feature>
<feature type="region of interest" description="Disordered" evidence="12">
    <location>
        <begin position="252"/>
        <end position="313"/>
    </location>
</feature>
<evidence type="ECO:0000313" key="14">
    <source>
        <dbReference type="Proteomes" id="UP000749559"/>
    </source>
</evidence>
<evidence type="ECO:0000256" key="2">
    <source>
        <dbReference type="ARBA" id="ARBA00004623"/>
    </source>
</evidence>
<feature type="region of interest" description="Disordered" evidence="12">
    <location>
        <begin position="1752"/>
        <end position="1809"/>
    </location>
</feature>
<sequence>MPWYFPWSDSIKKRACRYLLQHYVGQFLKEKLSLDQLSIDIYNGTGTIEDVLLDVCALNEALDSHNVPVQIVDGFIGKIQMTIPWSALVNDSTLVEIHGMEITIQPKQRNENDSIMIDSMFSSMTTSIQLAQECLKQPSSEGEKDASGAQPFEGLENFAQTIESVLSKIRVNFTDTIIRMEHLPLEAEAGVALEVRIKRIEYFDDMVNDDGTPVDQMSNPQPRSIYEPAAIAHKNFHLMGVTIFSDEFPKENRTFSRQGSSSPSQYEAPKGFDADEGLSPVQFHDPHSQNQQQFPHPHETGHAPYSAGHQLPTHSTPIRIATCAGKQELKLKVKQNEALAGPKLEVDVLLGSVNVFLSPRQVHILLELANGITAPSTSDDTNIRHKKAHNKPMMSDDYEKIEQELQHHLEHDVHSAHDTRPLGDDALTTQSLDDSDDDEEFYYSIGQSHPDTFSDMESSISSSVSSKSASTTTTGGYRYTPGNASYFTGSRDAPFQTSIPREARKPRHRKKDTLQKLLDDPASELTRYKLKLSYFSLVVLHEDPPPTPSDAIDPGKSSEEKLLEMSEVFFGKAQGINAVGIDLCELRELYSEACPHDHLGIIGKPLTLECNQTSTIKHHSTTLDITIGMLEAVECLFDRRAFTHSLRGFSLPIDNILPEYSELLVFLLDVGDVKTSMYGSLHSSASPCVKLRMQSIESSNQNSRRNKGPPKTSINLELGRIKSELDVTIVDRIHALLNPSPLSQHTSGRGYMSNAGLNMQSCFSQALDENPSGSDRITDLHITSPMATINVRFPIPDLRTGQGIDKMPWWRRSLRKEVLILELSDLDFQTSYQTSETTQKYEFICKDAHGLFQEAPSQPPISFARISPAKTDDFTIPDKGFDWPRIVIKMFPKNNSVLEDDTPQIDDTGQYFDSLNGACQFTKKDPSPFSAKKVIHEGDEMVIPGDKKEIQEFVEKSISNTLMTIDITLPNVNAVFPTKAFYELLYNRINNDLLMWEALAPSPLTSQGSNMHMQPPWGLDLATQLMSQDAHRDRFIMCRSALQYESSSDSESSDEHGYTIMDQKQKQQRKRRAERRQQQSKLCVSVAIAKGKLTCCSPLKDSEGKVLDDCHGEFLLDIIDGSLFAVTAYNGNPELRYVCIQSNKASLYHNGCVMGMQDFGVIDRAFNGFPSHLDPTIYLSDPGVATKLSGTVGTQGESMDMLTVALKINLDTFRNIKEFLVAVGVKSGTLKHKMYPTGQSWFTQCLDFLDVIDQPILGYTQPEVVTELHCHLWSCAVDYRPLFLPHRAMIVVEHFSVSSNICANSPTSLLRFIIDDGAIFMSNKCNSTAVNLKNNYVCVVDVGLFELSLKTSDGKDTRYPKTELRASNNVIHIRTCADSCQALQEMIVYFANDGDLTLTKPPGESTTSCQTNLEESEESISDSPVTDSHMETVHDMMADAMLETSPKSQTSGQEMTEGDQAKPSEIFFFPDEATKHTSPNMGVSHDQTSLETSISASPYQSERSSDEEFCVIDDPGLGITSKDGEPTIRKFCDDPISIKDNYFTMPMGKTDQLKAPEHFPSAVYRYTLKEMSLVWCMYGGSDFGDKDSLHRKKVKHNSPIRYSNQRSDPITIGHNPYKGSGDKLGWQARGGPGRDIDTLMELHLNKVRMQFETFPEHTEQASRQILLINEVEIRDRIGHSQINKFLYQYASETCPRQSHANMVVIKALHVRPNPKLAPQECSLKVALLPLRLNVDQDALMFFRQFFSSLTGKNEDDSSPTVLSASPPDVNQHQKTPPTPRTPPTKSLPPMNTPIMMVGEPSPDSPQEDPQEFLIQFDEMQENMGESANSTDDVASHDAPVYFKCFVFSPDVPIRLDYTGKRIDFGHGTFAGLIVGLAQLNCSELRLKRLNHRHGLLGYDKLLAYCLNEWLSDIKKNQLPSILGGVGPMHSLVQLVQGLKDLFWLPVEQYKKDGRIVRGLQRGAHSFTTSTAMAALELTNRLVQSIQYCAEFAFDMVSPGPSVTRRKRIYRRKHRVLQPADLREGVTNAYHLVREGISETAQTMMQVAKEENEQKGVTGAVGGVLRQLPGTVVQPIILATEATSNVLGGMRNQLLPDARKEETEKWKKDS</sequence>
<comment type="subcellular location">
    <subcellularLocation>
        <location evidence="1">Endoplasmic reticulum membrane</location>
        <topology evidence="1">Peripheral membrane protein</topology>
    </subcellularLocation>
    <subcellularLocation>
        <location evidence="2">Preautophagosomal structure membrane</location>
        <topology evidence="2">Peripheral membrane protein</topology>
    </subcellularLocation>
</comment>
<dbReference type="Proteomes" id="UP000749559">
    <property type="component" value="Unassembled WGS sequence"/>
</dbReference>
<dbReference type="GO" id="GO:0005789">
    <property type="term" value="C:endoplasmic reticulum membrane"/>
    <property type="evidence" value="ECO:0007669"/>
    <property type="project" value="UniProtKB-SubCell"/>
</dbReference>
<comment type="catalytic activity">
    <reaction evidence="10">
        <text>a 1,2-diacyl-sn-glycero-3-phospho-L-serine(in) = a 1,2-diacyl-sn-glycero-3-phospho-L-serine(out)</text>
        <dbReference type="Rhea" id="RHEA:38663"/>
        <dbReference type="ChEBI" id="CHEBI:57262"/>
    </reaction>
</comment>
<keyword evidence="14" id="KW-1185">Reference proteome</keyword>
<dbReference type="GO" id="GO:0061723">
    <property type="term" value="P:glycophagy"/>
    <property type="evidence" value="ECO:0007669"/>
    <property type="project" value="TreeGrafter"/>
</dbReference>
<evidence type="ECO:0000256" key="11">
    <source>
        <dbReference type="ARBA" id="ARBA00024615"/>
    </source>
</evidence>
<dbReference type="GO" id="GO:0006869">
    <property type="term" value="P:lipid transport"/>
    <property type="evidence" value="ECO:0007669"/>
    <property type="project" value="UniProtKB-KW"/>
</dbReference>
<dbReference type="GO" id="GO:0034727">
    <property type="term" value="P:piecemeal microautophagy of the nucleus"/>
    <property type="evidence" value="ECO:0007669"/>
    <property type="project" value="TreeGrafter"/>
</dbReference>
<dbReference type="GO" id="GO:0032266">
    <property type="term" value="F:phosphatidylinositol-3-phosphate binding"/>
    <property type="evidence" value="ECO:0007669"/>
    <property type="project" value="TreeGrafter"/>
</dbReference>
<feature type="region of interest" description="Disordered" evidence="12">
    <location>
        <begin position="441"/>
        <end position="510"/>
    </location>
</feature>
<dbReference type="GO" id="GO:0061709">
    <property type="term" value="P:reticulophagy"/>
    <property type="evidence" value="ECO:0007669"/>
    <property type="project" value="TreeGrafter"/>
</dbReference>
<dbReference type="GO" id="GO:0061908">
    <property type="term" value="C:phagophore"/>
    <property type="evidence" value="ECO:0007669"/>
    <property type="project" value="TreeGrafter"/>
</dbReference>
<protein>
    <recommendedName>
        <fullName evidence="4">Autophagy-related protein 2</fullName>
    </recommendedName>
</protein>
<comment type="caution">
    <text evidence="13">The sequence shown here is derived from an EMBL/GenBank/DDBJ whole genome shotgun (WGS) entry which is preliminary data.</text>
</comment>
<keyword evidence="7" id="KW-0072">Autophagy</keyword>
<feature type="compositionally biased region" description="Polar residues" evidence="12">
    <location>
        <begin position="1758"/>
        <end position="1774"/>
    </location>
</feature>
<dbReference type="GO" id="GO:0000045">
    <property type="term" value="P:autophagosome assembly"/>
    <property type="evidence" value="ECO:0007669"/>
    <property type="project" value="TreeGrafter"/>
</dbReference>
<evidence type="ECO:0000256" key="5">
    <source>
        <dbReference type="ARBA" id="ARBA00022448"/>
    </source>
</evidence>
<comment type="catalytic activity">
    <reaction evidence="11">
        <text>a 1,2-diacyl-sn-glycero-3-phosphoethanolamine(in) = a 1,2-diacyl-sn-glycero-3-phosphoethanolamine(out)</text>
        <dbReference type="Rhea" id="RHEA:38895"/>
        <dbReference type="ChEBI" id="CHEBI:64612"/>
    </reaction>
</comment>
<dbReference type="OrthoDB" id="18982at2759"/>
<feature type="compositionally biased region" description="Pro residues" evidence="12">
    <location>
        <begin position="1776"/>
        <end position="1786"/>
    </location>
</feature>
<reference evidence="13" key="1">
    <citation type="submission" date="2022-03" db="EMBL/GenBank/DDBJ databases">
        <authorList>
            <person name="Martin C."/>
        </authorList>
    </citation>
    <scope>NUCLEOTIDE SEQUENCE</scope>
</reference>
<evidence type="ECO:0000313" key="13">
    <source>
        <dbReference type="EMBL" id="CAH1792670.1"/>
    </source>
</evidence>
<keyword evidence="5" id="KW-0813">Transport</keyword>
<dbReference type="PANTHER" id="PTHR13190:SF1">
    <property type="entry name" value="AUTOPHAGY-RELATED 2, ISOFORM A"/>
    <property type="match status" value="1"/>
</dbReference>
<comment type="similarity">
    <text evidence="3">Belongs to the ATG2 family.</text>
</comment>
<gene>
    <name evidence="13" type="ORF">OFUS_LOCUS17612</name>
</gene>
<dbReference type="Pfam" id="PF13329">
    <property type="entry name" value="ATG2_CAD"/>
    <property type="match status" value="2"/>
</dbReference>
<evidence type="ECO:0000256" key="1">
    <source>
        <dbReference type="ARBA" id="ARBA00004406"/>
    </source>
</evidence>
<dbReference type="GO" id="GO:0043495">
    <property type="term" value="F:protein-membrane adaptor activity"/>
    <property type="evidence" value="ECO:0007669"/>
    <property type="project" value="TreeGrafter"/>
</dbReference>
<keyword evidence="9" id="KW-0472">Membrane</keyword>
<evidence type="ECO:0000256" key="10">
    <source>
        <dbReference type="ARBA" id="ARBA00024479"/>
    </source>
</evidence>
<feature type="region of interest" description="Disordered" evidence="12">
    <location>
        <begin position="1047"/>
        <end position="1076"/>
    </location>
</feature>
<dbReference type="PANTHER" id="PTHR13190">
    <property type="entry name" value="AUTOPHAGY-RELATED 2, ISOFORM A"/>
    <property type="match status" value="1"/>
</dbReference>
<evidence type="ECO:0000256" key="9">
    <source>
        <dbReference type="ARBA" id="ARBA00023136"/>
    </source>
</evidence>
<evidence type="ECO:0000256" key="4">
    <source>
        <dbReference type="ARBA" id="ARBA00018070"/>
    </source>
</evidence>
<feature type="compositionally biased region" description="Polar residues" evidence="12">
    <location>
        <begin position="1404"/>
        <end position="1413"/>
    </location>
</feature>
<name>A0A8S4PH68_OWEFU</name>
<evidence type="ECO:0000256" key="6">
    <source>
        <dbReference type="ARBA" id="ARBA00022824"/>
    </source>
</evidence>
<feature type="compositionally biased region" description="Polar residues" evidence="12">
    <location>
        <begin position="255"/>
        <end position="265"/>
    </location>
</feature>